<sequence length="194" mass="22948">MFETHLETWLMKEYENRGIYDVEDLSISRLSEAFGIMVDSTDCKTKAVFDSEFAVIFINENETHVKQRQLFFHEFGHVLRHYGDQRYMNDSFINLQERQVYHFSLYAAMPENLFIRCATVDEAAKVFELPKGMVADRFDQIQRKQLRGAQYNTLQIAESKSSYDPDSWSNETHRVLQQLKRQTGREVIDESLIR</sequence>
<dbReference type="Gene3D" id="1.10.10.2910">
    <property type="match status" value="1"/>
</dbReference>
<evidence type="ECO:0000313" key="3">
    <source>
        <dbReference type="Proteomes" id="UP000242310"/>
    </source>
</evidence>
<dbReference type="EMBL" id="PYAV01000018">
    <property type="protein sequence ID" value="PSL41751.1"/>
    <property type="molecule type" value="Genomic_DNA"/>
</dbReference>
<protein>
    <submittedName>
        <fullName evidence="2">Uncharacterized protein DUF955</fullName>
    </submittedName>
</protein>
<dbReference type="Proteomes" id="UP000242310">
    <property type="component" value="Unassembled WGS sequence"/>
</dbReference>
<dbReference type="AlphaFoldDB" id="A0A2P8H6C1"/>
<name>A0A2P8H6C1_9BACI</name>
<evidence type="ECO:0000313" key="2">
    <source>
        <dbReference type="EMBL" id="PSL41751.1"/>
    </source>
</evidence>
<dbReference type="InterPro" id="IPR010359">
    <property type="entry name" value="IrrE_HExxH"/>
</dbReference>
<dbReference type="RefSeq" id="WP_106589922.1">
    <property type="nucleotide sequence ID" value="NZ_PYAV01000018.1"/>
</dbReference>
<keyword evidence="3" id="KW-1185">Reference proteome</keyword>
<comment type="caution">
    <text evidence="2">The sequence shown here is derived from an EMBL/GenBank/DDBJ whole genome shotgun (WGS) entry which is preliminary data.</text>
</comment>
<accession>A0A2P8H6C1</accession>
<organism evidence="2 3">
    <name type="scientific">Salsuginibacillus halophilus</name>
    <dbReference type="NCBI Taxonomy" id="517424"/>
    <lineage>
        <taxon>Bacteria</taxon>
        <taxon>Bacillati</taxon>
        <taxon>Bacillota</taxon>
        <taxon>Bacilli</taxon>
        <taxon>Bacillales</taxon>
        <taxon>Bacillaceae</taxon>
        <taxon>Salsuginibacillus</taxon>
    </lineage>
</organism>
<dbReference type="OrthoDB" id="2417909at2"/>
<feature type="domain" description="IrrE N-terminal-like" evidence="1">
    <location>
        <begin position="47"/>
        <end position="137"/>
    </location>
</feature>
<gene>
    <name evidence="2" type="ORF">B0H94_11864</name>
</gene>
<proteinExistence type="predicted"/>
<dbReference type="Pfam" id="PF06114">
    <property type="entry name" value="Peptidase_M78"/>
    <property type="match status" value="1"/>
</dbReference>
<reference evidence="2 3" key="1">
    <citation type="submission" date="2018-03" db="EMBL/GenBank/DDBJ databases">
        <title>Genomic Encyclopedia of Type Strains, Phase III (KMG-III): the genomes of soil and plant-associated and newly described type strains.</title>
        <authorList>
            <person name="Whitman W."/>
        </authorList>
    </citation>
    <scope>NUCLEOTIDE SEQUENCE [LARGE SCALE GENOMIC DNA]</scope>
    <source>
        <strain evidence="2 3">CGMCC 1.07653</strain>
    </source>
</reference>
<evidence type="ECO:0000259" key="1">
    <source>
        <dbReference type="Pfam" id="PF06114"/>
    </source>
</evidence>